<reference evidence="2 3" key="1">
    <citation type="journal article" date="2013" name="PLoS ONE">
        <title>Genomic and secretomic analyses reveal unique features of the lignocellulolytic enzyme system of Penicillium decumbens.</title>
        <authorList>
            <person name="Liu G."/>
            <person name="Zhang L."/>
            <person name="Wei X."/>
            <person name="Zou G."/>
            <person name="Qin Y."/>
            <person name="Ma L."/>
            <person name="Li J."/>
            <person name="Zheng H."/>
            <person name="Wang S."/>
            <person name="Wang C."/>
            <person name="Xun L."/>
            <person name="Zhao G.-P."/>
            <person name="Zhou Z."/>
            <person name="Qu Y."/>
        </authorList>
    </citation>
    <scope>NUCLEOTIDE SEQUENCE [LARGE SCALE GENOMIC DNA]</scope>
    <source>
        <strain evidence="3">114-2 / CGMCC 5302</strain>
    </source>
</reference>
<gene>
    <name evidence="2" type="ORF">PDE_04301</name>
</gene>
<sequence length="238" mass="26629">MTGNWLRPLPQGFEPPFPALRNDSNSPHPFERAQSTEGNPAHGLFSDSEDIPSEVSSTDADGERNESARESPYADKGKSVSRTTVAAASPDHGRRHQTHLEAKVNPKRACTVSSRERSVRELSAPWNNQMGQGTDPSLDPEVWHLSHNHRANDRESVEKEQAFSSDPSRSRSRYFRCAVCDVPRPIRFWDSGICAYCIEFPAQYCVQGDHEADQSCFIDAKGNLHEVCNKCRGQPFSM</sequence>
<proteinExistence type="predicted"/>
<protein>
    <submittedName>
        <fullName evidence="2">Uncharacterized protein</fullName>
    </submittedName>
</protein>
<feature type="compositionally biased region" description="Basic and acidic residues" evidence="1">
    <location>
        <begin position="61"/>
        <end position="78"/>
    </location>
</feature>
<dbReference type="Proteomes" id="UP000019376">
    <property type="component" value="Unassembled WGS sequence"/>
</dbReference>
<dbReference type="AlphaFoldDB" id="S8B4B6"/>
<dbReference type="OrthoDB" id="4362925at2759"/>
<keyword evidence="3" id="KW-1185">Reference proteome</keyword>
<dbReference type="EMBL" id="KB644411">
    <property type="protein sequence ID" value="EPS29352.1"/>
    <property type="molecule type" value="Genomic_DNA"/>
</dbReference>
<organism evidence="2 3">
    <name type="scientific">Penicillium oxalicum (strain 114-2 / CGMCC 5302)</name>
    <name type="common">Penicillium decumbens</name>
    <dbReference type="NCBI Taxonomy" id="933388"/>
    <lineage>
        <taxon>Eukaryota</taxon>
        <taxon>Fungi</taxon>
        <taxon>Dikarya</taxon>
        <taxon>Ascomycota</taxon>
        <taxon>Pezizomycotina</taxon>
        <taxon>Eurotiomycetes</taxon>
        <taxon>Eurotiomycetidae</taxon>
        <taxon>Eurotiales</taxon>
        <taxon>Aspergillaceae</taxon>
        <taxon>Penicillium</taxon>
    </lineage>
</organism>
<accession>S8B4B6</accession>
<feature type="compositionally biased region" description="Polar residues" evidence="1">
    <location>
        <begin position="125"/>
        <end position="135"/>
    </location>
</feature>
<evidence type="ECO:0000313" key="2">
    <source>
        <dbReference type="EMBL" id="EPS29352.1"/>
    </source>
</evidence>
<feature type="compositionally biased region" description="Polar residues" evidence="1">
    <location>
        <begin position="22"/>
        <end position="38"/>
    </location>
</feature>
<evidence type="ECO:0000313" key="3">
    <source>
        <dbReference type="Proteomes" id="UP000019376"/>
    </source>
</evidence>
<feature type="region of interest" description="Disordered" evidence="1">
    <location>
        <begin position="1"/>
        <end position="135"/>
    </location>
</feature>
<name>S8B4B6_PENO1</name>
<evidence type="ECO:0000256" key="1">
    <source>
        <dbReference type="SAM" id="MobiDB-lite"/>
    </source>
</evidence>
<dbReference type="HOGENOM" id="CLU_1166188_0_0_1"/>